<sequence length="421" mass="46276">MRTKGTVSNGLLVALILTLLPTSTYGTDHAGPQTPSCGNYKVTKNEVIVGVKFPKGTYQINTFGISCTKVMGSKGLFAKFLKLKDKVPLPKPWRYLADAVGAPKFSSGPGVGFRVQLITPTPTPTPEVPYPGVSEIERNLYLQLDAIIKEWAPYLSALENNKVKLISENPSHPRNEENRLSAEVSFEIIGKMLSSMISPMYYMYETAEWADKQMASPCPRLVGQNPTGTTAGANAGCGKVVISNLNGWNNNIAGIDGSWFESAHETFHNAQFVAAIVGNDPNNSLSYPYHPSWYREGSASTFGGLVRSLMSKGKFNYGDLNRFEKSPVSFSDCNKAWTHWQQTNNATGFSELGQCEYGLGRRMTDYLVAWHGGVAAILKNYEYVAQGKTFEEAFKLAHGITLKDFFEEVKPFLATQGFAIP</sequence>
<evidence type="ECO:0000313" key="4">
    <source>
        <dbReference type="EMBL" id="CAB4811065.1"/>
    </source>
</evidence>
<evidence type="ECO:0000313" key="9">
    <source>
        <dbReference type="EMBL" id="CAB5073112.1"/>
    </source>
</evidence>
<accession>A0A6J7V6A7</accession>
<evidence type="ECO:0000313" key="8">
    <source>
        <dbReference type="EMBL" id="CAB5028579.1"/>
    </source>
</evidence>
<dbReference type="AlphaFoldDB" id="A0A6J7V6A7"/>
<dbReference type="EMBL" id="CAFAAN010000015">
    <property type="protein sequence ID" value="CAB4811065.1"/>
    <property type="molecule type" value="Genomic_DNA"/>
</dbReference>
<organism evidence="9">
    <name type="scientific">freshwater metagenome</name>
    <dbReference type="NCBI Taxonomy" id="449393"/>
    <lineage>
        <taxon>unclassified sequences</taxon>
        <taxon>metagenomes</taxon>
        <taxon>ecological metagenomes</taxon>
    </lineage>
</organism>
<dbReference type="EMBL" id="CAEZUM010000026">
    <property type="protein sequence ID" value="CAB4598683.1"/>
    <property type="molecule type" value="Genomic_DNA"/>
</dbReference>
<evidence type="ECO:0000313" key="2">
    <source>
        <dbReference type="EMBL" id="CAB4675717.1"/>
    </source>
</evidence>
<evidence type="ECO:0000313" key="6">
    <source>
        <dbReference type="EMBL" id="CAB4957445.1"/>
    </source>
</evidence>
<reference evidence="9" key="1">
    <citation type="submission" date="2020-05" db="EMBL/GenBank/DDBJ databases">
        <authorList>
            <person name="Chiriac C."/>
            <person name="Salcher M."/>
            <person name="Ghai R."/>
            <person name="Kavagutti S V."/>
        </authorList>
    </citation>
    <scope>NUCLEOTIDE SEQUENCE</scope>
</reference>
<dbReference type="EMBL" id="CAEZXC010000034">
    <property type="protein sequence ID" value="CAB4675717.1"/>
    <property type="molecule type" value="Genomic_DNA"/>
</dbReference>
<dbReference type="EMBL" id="CAFBQY010000007">
    <property type="protein sequence ID" value="CAB5073112.1"/>
    <property type="molecule type" value="Genomic_DNA"/>
</dbReference>
<dbReference type="EMBL" id="CAFBPO010000023">
    <property type="protein sequence ID" value="CAB5028579.1"/>
    <property type="molecule type" value="Genomic_DNA"/>
</dbReference>
<protein>
    <submittedName>
        <fullName evidence="9">Unannotated protein</fullName>
    </submittedName>
</protein>
<evidence type="ECO:0000313" key="1">
    <source>
        <dbReference type="EMBL" id="CAB4598683.1"/>
    </source>
</evidence>
<proteinExistence type="predicted"/>
<gene>
    <name evidence="1" type="ORF">UFOPK1824_00539</name>
    <name evidence="2" type="ORF">UFOPK2340_00742</name>
    <name evidence="3" type="ORF">UFOPK2850_00780</name>
    <name evidence="4" type="ORF">UFOPK3027_01332</name>
    <name evidence="5" type="ORF">UFOPK3256_01273</name>
    <name evidence="6" type="ORF">UFOPK3827_01000</name>
    <name evidence="7" type="ORF">UFOPK3982_00928</name>
    <name evidence="8" type="ORF">UFOPK4120_01366</name>
    <name evidence="9" type="ORF">UFOPK4404_00821</name>
</gene>
<dbReference type="EMBL" id="CAFBNM010000008">
    <property type="protein sequence ID" value="CAB4957445.1"/>
    <property type="molecule type" value="Genomic_DNA"/>
</dbReference>
<dbReference type="EMBL" id="CAFBOO010000007">
    <property type="protein sequence ID" value="CAB4987875.1"/>
    <property type="molecule type" value="Genomic_DNA"/>
</dbReference>
<evidence type="ECO:0000313" key="5">
    <source>
        <dbReference type="EMBL" id="CAB4844329.1"/>
    </source>
</evidence>
<dbReference type="EMBL" id="CAEZZH010000008">
    <property type="protein sequence ID" value="CAB4756192.1"/>
    <property type="molecule type" value="Genomic_DNA"/>
</dbReference>
<dbReference type="EMBL" id="CAFAZW010000024">
    <property type="protein sequence ID" value="CAB4844329.1"/>
    <property type="molecule type" value="Genomic_DNA"/>
</dbReference>
<name>A0A6J7V6A7_9ZZZZ</name>
<evidence type="ECO:0000313" key="3">
    <source>
        <dbReference type="EMBL" id="CAB4756192.1"/>
    </source>
</evidence>
<evidence type="ECO:0000313" key="7">
    <source>
        <dbReference type="EMBL" id="CAB4987875.1"/>
    </source>
</evidence>